<dbReference type="Gene3D" id="1.50.10.20">
    <property type="match status" value="3"/>
</dbReference>
<evidence type="ECO:0000256" key="1">
    <source>
        <dbReference type="ARBA" id="ARBA00004999"/>
    </source>
</evidence>
<dbReference type="GO" id="GO:0016829">
    <property type="term" value="F:lyase activity"/>
    <property type="evidence" value="ECO:0007669"/>
    <property type="project" value="UniProtKB-KW"/>
</dbReference>
<dbReference type="UniPathway" id="UPA00337"/>
<dbReference type="PANTHER" id="PTHR11764:SF20">
    <property type="entry name" value="LANOSTEROL SYNTHASE"/>
    <property type="match status" value="1"/>
</dbReference>
<keyword evidence="3" id="KW-0677">Repeat</keyword>
<dbReference type="EMBL" id="JACHJW010000001">
    <property type="protein sequence ID" value="MBB4956987.1"/>
    <property type="molecule type" value="Genomic_DNA"/>
</dbReference>
<proteinExistence type="inferred from homology"/>
<dbReference type="InterPro" id="IPR032697">
    <property type="entry name" value="SQ_cyclase_N"/>
</dbReference>
<keyword evidence="6" id="KW-0456">Lyase</keyword>
<dbReference type="Pfam" id="PF13249">
    <property type="entry name" value="SQHop_cyclase_N"/>
    <property type="match status" value="1"/>
</dbReference>
<comment type="caution">
    <text evidence="6">The sequence shown here is derived from an EMBL/GenBank/DDBJ whole genome shotgun (WGS) entry which is preliminary data.</text>
</comment>
<dbReference type="SUPFAM" id="SSF48239">
    <property type="entry name" value="Terpenoid cyclases/Protein prenyltransferases"/>
    <property type="match status" value="2"/>
</dbReference>
<evidence type="ECO:0000256" key="3">
    <source>
        <dbReference type="ARBA" id="ARBA00022737"/>
    </source>
</evidence>
<name>A0A7W7WMV2_9ACTN</name>
<feature type="domain" description="Squalene cyclase C-terminal" evidence="4">
    <location>
        <begin position="310"/>
        <end position="520"/>
    </location>
</feature>
<keyword evidence="7" id="KW-1185">Reference proteome</keyword>
<comment type="pathway">
    <text evidence="1">Secondary metabolite biosynthesis; hopanoid biosynthesis.</text>
</comment>
<dbReference type="RefSeq" id="WP_184532708.1">
    <property type="nucleotide sequence ID" value="NZ_JACHJW010000001.1"/>
</dbReference>
<feature type="domain" description="Squalene cyclase N-terminal" evidence="5">
    <location>
        <begin position="14"/>
        <end position="159"/>
    </location>
</feature>
<dbReference type="GO" id="GO:0005811">
    <property type="term" value="C:lipid droplet"/>
    <property type="evidence" value="ECO:0007669"/>
    <property type="project" value="InterPro"/>
</dbReference>
<dbReference type="InterPro" id="IPR032696">
    <property type="entry name" value="SQ_cyclase_C"/>
</dbReference>
<dbReference type="GO" id="GO:0016104">
    <property type="term" value="P:triterpenoid biosynthetic process"/>
    <property type="evidence" value="ECO:0007669"/>
    <property type="project" value="InterPro"/>
</dbReference>
<dbReference type="PANTHER" id="PTHR11764">
    <property type="entry name" value="TERPENE CYCLASE/MUTASE FAMILY MEMBER"/>
    <property type="match status" value="1"/>
</dbReference>
<reference evidence="6 7" key="1">
    <citation type="submission" date="2020-08" db="EMBL/GenBank/DDBJ databases">
        <title>Sequencing the genomes of 1000 actinobacteria strains.</title>
        <authorList>
            <person name="Klenk H.-P."/>
        </authorList>
    </citation>
    <scope>NUCLEOTIDE SEQUENCE [LARGE SCALE GENOMIC DNA]</scope>
    <source>
        <strain evidence="6 7">DSM 45886</strain>
    </source>
</reference>
<dbReference type="InterPro" id="IPR008930">
    <property type="entry name" value="Terpenoid_cyclase/PrenylTrfase"/>
</dbReference>
<evidence type="ECO:0000313" key="6">
    <source>
        <dbReference type="EMBL" id="MBB4956987.1"/>
    </source>
</evidence>
<sequence length="556" mass="59440">MPSPLIDRVSRAIEAGAEELLGGQRPDGAFVDSPPSSVLGTAGAVTALHRADREGSRDLVARGVAWLCAHQHGDGGWGGVVGADSEPIATSVATATLQIVAPTDSAEAVRRGRQRLAALGGVEAVTDPAVNHLCRQFLALTNLPEAGQLRRLPLELVHFDGLRRQRISFRTAPFVALALLQTRTMPAGPLRRATLRRAEPVALRLLAAIDAHEGHTGAFSEDPWPAALVCLGLAHADLAPHLVSAIAGFLRRAVRPDGSWDAVTNLDLTRSGFAATGLIAAGYADDPRLGRTRDLFHRCQQRQPFPVFGVPPGGWSFSGPRGWPVTLESAEIVTALAGLPDHHDDPVLRRGVDWLINRQDRRGSWSLWVRDTRLANDGPCCGITSQGIVALRHTGHAPDSPPVVAAVRWLLTQQRPDGTFENLWYRDHTSGTAMVLDALAEAGQTTHLVSVRARDWLLRTQLPDGSWGSGSTPEGTVEETAWTVHALLSAGAAATDEPVTRAVGWLLDTQLSSGAWPASRVCAYIRHHMHYPNGAITRGLALRALGAYRSHTGGAA</sequence>
<dbReference type="Proteomes" id="UP000578819">
    <property type="component" value="Unassembled WGS sequence"/>
</dbReference>
<dbReference type="AlphaFoldDB" id="A0A7W7WMV2"/>
<dbReference type="EC" id="5.4.99.17" evidence="6"/>
<evidence type="ECO:0000259" key="4">
    <source>
        <dbReference type="Pfam" id="PF13243"/>
    </source>
</evidence>
<evidence type="ECO:0000256" key="2">
    <source>
        <dbReference type="ARBA" id="ARBA00009755"/>
    </source>
</evidence>
<evidence type="ECO:0000259" key="5">
    <source>
        <dbReference type="Pfam" id="PF13249"/>
    </source>
</evidence>
<gene>
    <name evidence="6" type="ORF">FHR38_000720</name>
</gene>
<dbReference type="InterPro" id="IPR018333">
    <property type="entry name" value="Squalene_cyclase"/>
</dbReference>
<organism evidence="6 7">
    <name type="scientific">Micromonospora polyrhachis</name>
    <dbReference type="NCBI Taxonomy" id="1282883"/>
    <lineage>
        <taxon>Bacteria</taxon>
        <taxon>Bacillati</taxon>
        <taxon>Actinomycetota</taxon>
        <taxon>Actinomycetes</taxon>
        <taxon>Micromonosporales</taxon>
        <taxon>Micromonosporaceae</taxon>
        <taxon>Micromonospora</taxon>
    </lineage>
</organism>
<protein>
    <submittedName>
        <fullName evidence="6">Squalene-hopene/tetraprenyl-beta-curcumene cyclase</fullName>
        <ecNumber evidence="6">4.2.1.129</ecNumber>
        <ecNumber evidence="6">5.4.99.17</ecNumber>
    </submittedName>
</protein>
<dbReference type="GO" id="GO:0051007">
    <property type="term" value="F:squalene-hopene cyclase activity"/>
    <property type="evidence" value="ECO:0007669"/>
    <property type="project" value="UniProtKB-EC"/>
</dbReference>
<evidence type="ECO:0000313" key="7">
    <source>
        <dbReference type="Proteomes" id="UP000578819"/>
    </source>
</evidence>
<keyword evidence="6" id="KW-0413">Isomerase</keyword>
<accession>A0A7W7WMV2</accession>
<comment type="similarity">
    <text evidence="2">Belongs to the terpene cyclase/mutase family.</text>
</comment>
<dbReference type="EC" id="4.2.1.129" evidence="6"/>
<dbReference type="Pfam" id="PF13243">
    <property type="entry name" value="SQHop_cyclase_C"/>
    <property type="match status" value="1"/>
</dbReference>